<feature type="transmembrane region" description="Helical" evidence="16">
    <location>
        <begin position="420"/>
        <end position="438"/>
    </location>
</feature>
<evidence type="ECO:0000256" key="5">
    <source>
        <dbReference type="ARBA" id="ARBA00022525"/>
    </source>
</evidence>
<keyword evidence="6" id="KW-0732">Signal</keyword>
<evidence type="ECO:0000313" key="17">
    <source>
        <dbReference type="EMBL" id="WAR45127.1"/>
    </source>
</evidence>
<keyword evidence="7 17" id="KW-0378">Hydrolase</keyword>
<keyword evidence="11" id="KW-0961">Cell wall biogenesis/degradation</keyword>
<evidence type="ECO:0000256" key="2">
    <source>
        <dbReference type="ARBA" id="ARBA00004236"/>
    </source>
</evidence>
<evidence type="ECO:0000256" key="4">
    <source>
        <dbReference type="ARBA" id="ARBA00022512"/>
    </source>
</evidence>
<evidence type="ECO:0000256" key="1">
    <source>
        <dbReference type="ARBA" id="ARBA00004191"/>
    </source>
</evidence>
<evidence type="ECO:0000256" key="6">
    <source>
        <dbReference type="ARBA" id="ARBA00022729"/>
    </source>
</evidence>
<evidence type="ECO:0000256" key="14">
    <source>
        <dbReference type="ARBA" id="ARBA00042373"/>
    </source>
</evidence>
<evidence type="ECO:0000256" key="16">
    <source>
        <dbReference type="SAM" id="Phobius"/>
    </source>
</evidence>
<dbReference type="Gene3D" id="3.20.20.80">
    <property type="entry name" value="Glycosidases"/>
    <property type="match status" value="1"/>
</dbReference>
<dbReference type="InterPro" id="IPR050732">
    <property type="entry name" value="Beta-glucan_modifiers"/>
</dbReference>
<feature type="transmembrane region" description="Helical" evidence="16">
    <location>
        <begin position="378"/>
        <end position="399"/>
    </location>
</feature>
<evidence type="ECO:0000256" key="8">
    <source>
        <dbReference type="ARBA" id="ARBA00023136"/>
    </source>
</evidence>
<protein>
    <recommendedName>
        <fullName evidence="15">Endo-1,3-beta-glucanase btgC</fullName>
    </recommendedName>
    <alternativeName>
        <fullName evidence="14">Laminarinase btgC</fullName>
    </alternativeName>
</protein>
<keyword evidence="12" id="KW-0624">Polysaccharide degradation</keyword>
<dbReference type="Pfam" id="PF00332">
    <property type="entry name" value="Glyco_hydro_17"/>
    <property type="match status" value="1"/>
</dbReference>
<evidence type="ECO:0000256" key="15">
    <source>
        <dbReference type="ARBA" id="ARBA00043078"/>
    </source>
</evidence>
<evidence type="ECO:0000256" key="9">
    <source>
        <dbReference type="ARBA" id="ARBA00023180"/>
    </source>
</evidence>
<name>A0ABY7GKU5_9GAMM</name>
<proteinExistence type="predicted"/>
<dbReference type="InterPro" id="IPR017853">
    <property type="entry name" value="GH"/>
</dbReference>
<dbReference type="PANTHER" id="PTHR16631">
    <property type="entry name" value="GLUCAN 1,3-BETA-GLUCOSIDASE"/>
    <property type="match status" value="1"/>
</dbReference>
<keyword evidence="8 16" id="KW-0472">Membrane</keyword>
<accession>A0ABY7GKU5</accession>
<gene>
    <name evidence="17" type="ORF">NM686_001050</name>
</gene>
<feature type="transmembrane region" description="Helical" evidence="16">
    <location>
        <begin position="450"/>
        <end position="466"/>
    </location>
</feature>
<keyword evidence="10" id="KW-0119">Carbohydrate metabolism</keyword>
<dbReference type="InterPro" id="IPR000490">
    <property type="entry name" value="Glyco_hydro_17"/>
</dbReference>
<dbReference type="PANTHER" id="PTHR16631:SF17">
    <property type="entry name" value="GLUCAN ENDO-1,3-BETA-GLUCOSIDASE BTGC"/>
    <property type="match status" value="1"/>
</dbReference>
<keyword evidence="5" id="KW-0964">Secreted</keyword>
<dbReference type="GO" id="GO:0016787">
    <property type="term" value="F:hydrolase activity"/>
    <property type="evidence" value="ECO:0007669"/>
    <property type="project" value="UniProtKB-KW"/>
</dbReference>
<keyword evidence="4" id="KW-0134">Cell wall</keyword>
<feature type="transmembrane region" description="Helical" evidence="16">
    <location>
        <begin position="319"/>
        <end position="338"/>
    </location>
</feature>
<reference evidence="17" key="1">
    <citation type="submission" date="2022-11" db="EMBL/GenBank/DDBJ databases">
        <title>Methylomonas rapida sp. nov., Carotenoid-Producing Obligate Methanotrophs with High Growth Characteristics and Biotechnological Potential.</title>
        <authorList>
            <person name="Tikhonova E.N."/>
            <person name="Suleimanov R.Z."/>
            <person name="Miroshnikov K."/>
            <person name="Oshkin I.Y."/>
            <person name="Belova S.E."/>
            <person name="Danilova O.V."/>
            <person name="Ashikhmin A."/>
            <person name="Konopkin A."/>
            <person name="But S.Y."/>
            <person name="Khmelenina V.N."/>
            <person name="Kuznetsov N."/>
            <person name="Pimenov N.V."/>
            <person name="Dedysh S.N."/>
        </authorList>
    </citation>
    <scope>NUCLEOTIDE SEQUENCE</scope>
    <source>
        <strain evidence="17">MP1</strain>
    </source>
</reference>
<dbReference type="Proteomes" id="UP001162780">
    <property type="component" value="Chromosome"/>
</dbReference>
<comment type="subcellular location">
    <subcellularLocation>
        <location evidence="2">Cell membrane</location>
    </subcellularLocation>
    <subcellularLocation>
        <location evidence="1">Secreted</location>
        <location evidence="1">Cell wall</location>
    </subcellularLocation>
</comment>
<evidence type="ECO:0000256" key="13">
    <source>
        <dbReference type="ARBA" id="ARBA00037649"/>
    </source>
</evidence>
<sequence length="567" mass="63570">MRLSRLLLCSLFIVLVHGALAWWLNQPQDVGADVPSGKLMSLSFAPFREGFSPLEKVFPPREHVEEDLSLLADKTHSIRTYSSLGGSMEDTPALARKYGISMIQGCWLGYGYIDNKNEVAALIKSANENPDVVKRVIVGNEVLLRGDLPVDKLINYIREVKRSVKQPVSYADVWSMYMKYPQLIKEVDFITIHILPYWEDEPISVENAPEHLEKIVKQVEDEARGIAPGKPILIGESGWPSAGRQRGMAIPSVVNEARFIRDMIQVVNRHGFDYNIVEAFDQPWKSNLEGVVGANWGLLSADRKPVFPLTGPVQENPDWSIHFGAAIALWLLIVVAAFKNLLDYSPTRTLVFLGLAQIFSICLIELADFLWYTSYSPLQRAYTIFIVAANAGLGTLLLRRYQHMLNGDMDAEGLAKWLRRAYLFFVLLALYKTYGLAVNGRYLSFPIEQFALPVCGIIGLVICQWLRQGRLTTEFLNFASLSGGTVHASHDRLFAYFLSFAAVAMIVGETYAFMLGRDFIQAHPSLAEGLPIALGYTLYNQQLVSWLGCLLLLSVPFWSKTATKINP</sequence>
<evidence type="ECO:0000313" key="18">
    <source>
        <dbReference type="Proteomes" id="UP001162780"/>
    </source>
</evidence>
<feature type="transmembrane region" description="Helical" evidence="16">
    <location>
        <begin position="350"/>
        <end position="372"/>
    </location>
</feature>
<feature type="transmembrane region" description="Helical" evidence="16">
    <location>
        <begin position="493"/>
        <end position="514"/>
    </location>
</feature>
<keyword evidence="16" id="KW-0812">Transmembrane</keyword>
<evidence type="ECO:0000256" key="7">
    <source>
        <dbReference type="ARBA" id="ARBA00022801"/>
    </source>
</evidence>
<keyword evidence="18" id="KW-1185">Reference proteome</keyword>
<evidence type="ECO:0000256" key="12">
    <source>
        <dbReference type="ARBA" id="ARBA00023326"/>
    </source>
</evidence>
<keyword evidence="3" id="KW-1003">Cell membrane</keyword>
<evidence type="ECO:0000256" key="3">
    <source>
        <dbReference type="ARBA" id="ARBA00022475"/>
    </source>
</evidence>
<keyword evidence="16" id="KW-1133">Transmembrane helix</keyword>
<dbReference type="SUPFAM" id="SSF51445">
    <property type="entry name" value="(Trans)glycosidases"/>
    <property type="match status" value="1"/>
</dbReference>
<keyword evidence="9" id="KW-0325">Glycoprotein</keyword>
<dbReference type="EMBL" id="CP113517">
    <property type="protein sequence ID" value="WAR45127.1"/>
    <property type="molecule type" value="Genomic_DNA"/>
</dbReference>
<organism evidence="17 18">
    <name type="scientific">Methylomonas rapida</name>
    <dbReference type="NCBI Taxonomy" id="2963939"/>
    <lineage>
        <taxon>Bacteria</taxon>
        <taxon>Pseudomonadati</taxon>
        <taxon>Pseudomonadota</taxon>
        <taxon>Gammaproteobacteria</taxon>
        <taxon>Methylococcales</taxon>
        <taxon>Methylococcaceae</taxon>
        <taxon>Methylomonas</taxon>
    </lineage>
</organism>
<comment type="function">
    <text evidence="13">Glucanases play a role in cell expansion during growth, in cell-cell fusion during mating, and in spore release during sporulation. This enzyme may be involved in beta-glucan degradation. Active on laminarin and lichenan.</text>
</comment>
<evidence type="ECO:0000256" key="10">
    <source>
        <dbReference type="ARBA" id="ARBA00023277"/>
    </source>
</evidence>
<feature type="transmembrane region" description="Helical" evidence="16">
    <location>
        <begin position="543"/>
        <end position="559"/>
    </location>
</feature>
<evidence type="ECO:0000256" key="11">
    <source>
        <dbReference type="ARBA" id="ARBA00023316"/>
    </source>
</evidence>